<dbReference type="EMBL" id="JALPRX010000029">
    <property type="protein sequence ID" value="MCK8784361.1"/>
    <property type="molecule type" value="Genomic_DNA"/>
</dbReference>
<evidence type="ECO:0000313" key="1">
    <source>
        <dbReference type="EMBL" id="MCK8784361.1"/>
    </source>
</evidence>
<protein>
    <submittedName>
        <fullName evidence="1">Type VI secretion system baseplate subunit TssF</fullName>
    </submittedName>
</protein>
<dbReference type="Proteomes" id="UP001139516">
    <property type="component" value="Unassembled WGS sequence"/>
</dbReference>
<dbReference type="PANTHER" id="PTHR35370">
    <property type="entry name" value="CYTOPLASMIC PROTEIN-RELATED-RELATED"/>
    <property type="match status" value="1"/>
</dbReference>
<name>A0A9X2BUP6_9PROT</name>
<sequence length="581" mass="62643">MTTRRYYEQELAYLRELGEAFSRRNPDVAGLLSARAMDPDVERLLEGFAFLTGRLRQRIDEELPELAHGLLNLLWPHYLRPTPALTIVEFDAPPAGGATLVPAGSGLASRPVEGTACRFRTCHDLPLVPATIGAVELEERATTATLAVRLEATQGSAAAALAGRPVRLFLHGIGEMAPGPQLLHALLRETEAIEVTDGARRLEVPPGALGHAGLSGAGLAEAALPWPGNSFPGYRVLQEYLVFPERFLFLDLPAVPGAESLVGARLTWRFHLRRRPELPGRVQRGHVRLNCVPAVNLFEASGRPIVPDPGRVEHQVRPQGLHAAASVFAIAAVEGTVQGRGERIVIEPFVSYRHALPGASGAFYATRLRPSVLGRGADTWISFVDARTAPVLPHVSTVVIGLLCTDGELARQVTLGALDRPGIGSPVNLPFCNVTRVSDEVPPPLGGDLMWRLVSGLARSLQPLGDIAALRALVAAYDMRAPHDEQAQRRLERMLAALLAIESVPMETLVKGVPVRGREIRLTLAESGFGGIAGTFLFGAVFEAFLGVYAGLNTCWRLVVLGSETRAELRWPIRMGQAPIP</sequence>
<dbReference type="AlphaFoldDB" id="A0A9X2BUP6"/>
<reference evidence="1" key="1">
    <citation type="submission" date="2022-04" db="EMBL/GenBank/DDBJ databases">
        <title>Roseomonas acroporae sp. nov., isolated from coral Acropora digitifera.</title>
        <authorList>
            <person name="Sun H."/>
        </authorList>
    </citation>
    <scope>NUCLEOTIDE SEQUENCE</scope>
    <source>
        <strain evidence="1">NAR14</strain>
    </source>
</reference>
<dbReference type="InterPro" id="IPR010272">
    <property type="entry name" value="T6SS_TssF"/>
</dbReference>
<dbReference type="NCBIfam" id="TIGR03359">
    <property type="entry name" value="VI_chp_6"/>
    <property type="match status" value="1"/>
</dbReference>
<comment type="caution">
    <text evidence="1">The sequence shown here is derived from an EMBL/GenBank/DDBJ whole genome shotgun (WGS) entry which is preliminary data.</text>
</comment>
<dbReference type="RefSeq" id="WP_248666485.1">
    <property type="nucleotide sequence ID" value="NZ_JALPRX010000029.1"/>
</dbReference>
<gene>
    <name evidence="1" type="primary">tssF</name>
    <name evidence="1" type="ORF">M0638_08215</name>
</gene>
<dbReference type="Pfam" id="PF05947">
    <property type="entry name" value="T6SS_TssF"/>
    <property type="match status" value="1"/>
</dbReference>
<evidence type="ECO:0000313" key="2">
    <source>
        <dbReference type="Proteomes" id="UP001139516"/>
    </source>
</evidence>
<dbReference type="PIRSF" id="PIRSF028304">
    <property type="entry name" value="UCP028304"/>
    <property type="match status" value="1"/>
</dbReference>
<accession>A0A9X2BUP6</accession>
<proteinExistence type="predicted"/>
<organism evidence="1 2">
    <name type="scientific">Roseomonas acroporae</name>
    <dbReference type="NCBI Taxonomy" id="2937791"/>
    <lineage>
        <taxon>Bacteria</taxon>
        <taxon>Pseudomonadati</taxon>
        <taxon>Pseudomonadota</taxon>
        <taxon>Alphaproteobacteria</taxon>
        <taxon>Acetobacterales</taxon>
        <taxon>Roseomonadaceae</taxon>
        <taxon>Roseomonas</taxon>
    </lineage>
</organism>
<keyword evidence="2" id="KW-1185">Reference proteome</keyword>
<dbReference type="PANTHER" id="PTHR35370:SF1">
    <property type="entry name" value="TYPE VI SECRETION SYSTEM COMPONENT TSSF1"/>
    <property type="match status" value="1"/>
</dbReference>